<name>A0AAU8YU47_CLOBO</name>
<dbReference type="Proteomes" id="UP000238070">
    <property type="component" value="Chromosome"/>
</dbReference>
<organism evidence="1 2">
    <name type="scientific">Clostridium botulinum</name>
    <dbReference type="NCBI Taxonomy" id="1491"/>
    <lineage>
        <taxon>Bacteria</taxon>
        <taxon>Bacillati</taxon>
        <taxon>Bacillota</taxon>
        <taxon>Clostridia</taxon>
        <taxon>Eubacteriales</taxon>
        <taxon>Clostridiaceae</taxon>
        <taxon>Clostridium</taxon>
    </lineage>
</organism>
<proteinExistence type="predicted"/>
<protein>
    <submittedName>
        <fullName evidence="1">Uncharacterized protein</fullName>
    </submittedName>
</protein>
<dbReference type="EMBL" id="CP027776">
    <property type="protein sequence ID" value="AVP63739.1"/>
    <property type="molecule type" value="Genomic_DNA"/>
</dbReference>
<evidence type="ECO:0000313" key="2">
    <source>
        <dbReference type="Proteomes" id="UP000238070"/>
    </source>
</evidence>
<reference evidence="1 2" key="1">
    <citation type="submission" date="2018-01" db="EMBL/GenBank/DDBJ databases">
        <title>Genetic Diversity of Clostridium botulinum in seafood.</title>
        <authorList>
            <person name="Athira V."/>
            <person name="Arun Jyothi P.V."/>
            <person name="Lalitha K.V."/>
            <person name="Joseph T.C."/>
        </authorList>
    </citation>
    <scope>NUCLEOTIDE SEQUENCE [LARGE SCALE GENOMIC DNA]</scope>
    <source>
        <strain evidence="1 2">Mfbjulcb5</strain>
    </source>
</reference>
<accession>A0AAU8YU47</accession>
<sequence>MKNSSFIGDKNNKVEESFIVKDENYKTRDSFMAIDEIEDNFIDINKNRFVNIDKSYELKYNYKDITKDYKGAHKGLVSKEIISNKEEVISNSCCSNKEKESKNSILKNNNWEDKTQDHIKLDKYNMLNNNCEFQNQEKPEVKNIII</sequence>
<evidence type="ECO:0000313" key="1">
    <source>
        <dbReference type="EMBL" id="AVP63739.1"/>
    </source>
</evidence>
<gene>
    <name evidence="1" type="ORF">C3B64_05495</name>
</gene>
<dbReference type="AlphaFoldDB" id="A0AAU8YU47"/>